<keyword evidence="2" id="KW-1133">Transmembrane helix</keyword>
<dbReference type="InParanoid" id="F0ZJG1"/>
<dbReference type="PROSITE" id="PS00022">
    <property type="entry name" value="EGF_1"/>
    <property type="match status" value="1"/>
</dbReference>
<proteinExistence type="predicted"/>
<keyword evidence="1" id="KW-0245">EGF-like domain</keyword>
<keyword evidence="2" id="KW-0472">Membrane</keyword>
<dbReference type="PROSITE" id="PS50026">
    <property type="entry name" value="EGF_3"/>
    <property type="match status" value="1"/>
</dbReference>
<dbReference type="eggNOG" id="ENOG502RIG7">
    <property type="taxonomic scope" value="Eukaryota"/>
</dbReference>
<evidence type="ECO:0000313" key="4">
    <source>
        <dbReference type="EMBL" id="EGC35914.1"/>
    </source>
</evidence>
<dbReference type="InterPro" id="IPR000742">
    <property type="entry name" value="EGF"/>
</dbReference>
<dbReference type="Gene3D" id="2.10.25.10">
    <property type="entry name" value="Laminin"/>
    <property type="match status" value="1"/>
</dbReference>
<evidence type="ECO:0000256" key="2">
    <source>
        <dbReference type="SAM" id="Phobius"/>
    </source>
</evidence>
<evidence type="ECO:0000313" key="5">
    <source>
        <dbReference type="Proteomes" id="UP000001064"/>
    </source>
</evidence>
<organism evidence="4 5">
    <name type="scientific">Dictyostelium purpureum</name>
    <name type="common">Slime mold</name>
    <dbReference type="NCBI Taxonomy" id="5786"/>
    <lineage>
        <taxon>Eukaryota</taxon>
        <taxon>Amoebozoa</taxon>
        <taxon>Evosea</taxon>
        <taxon>Eumycetozoa</taxon>
        <taxon>Dictyostelia</taxon>
        <taxon>Dictyosteliales</taxon>
        <taxon>Dictyosteliaceae</taxon>
        <taxon>Dictyostelium</taxon>
    </lineage>
</organism>
<evidence type="ECO:0000259" key="3">
    <source>
        <dbReference type="PROSITE" id="PS50026"/>
    </source>
</evidence>
<keyword evidence="2" id="KW-0812">Transmembrane</keyword>
<dbReference type="KEGG" id="dpp:DICPUDRAFT_78404"/>
<dbReference type="Proteomes" id="UP000001064">
    <property type="component" value="Unassembled WGS sequence"/>
</dbReference>
<name>F0ZJG1_DICPU</name>
<dbReference type="GeneID" id="10500529"/>
<feature type="disulfide bond" evidence="1">
    <location>
        <begin position="27"/>
        <end position="36"/>
    </location>
</feature>
<accession>F0ZJG1</accession>
<dbReference type="VEuPathDB" id="AmoebaDB:DICPUDRAFT_78404"/>
<reference evidence="5" key="1">
    <citation type="journal article" date="2011" name="Genome Biol.">
        <title>Comparative genomics of the social amoebae Dictyostelium discoideum and Dictyostelium purpureum.</title>
        <authorList>
            <consortium name="US DOE Joint Genome Institute (JGI-PGF)"/>
            <person name="Sucgang R."/>
            <person name="Kuo A."/>
            <person name="Tian X."/>
            <person name="Salerno W."/>
            <person name="Parikh A."/>
            <person name="Feasley C.L."/>
            <person name="Dalin E."/>
            <person name="Tu H."/>
            <person name="Huang E."/>
            <person name="Barry K."/>
            <person name="Lindquist E."/>
            <person name="Shapiro H."/>
            <person name="Bruce D."/>
            <person name="Schmutz J."/>
            <person name="Salamov A."/>
            <person name="Fey P."/>
            <person name="Gaudet P."/>
            <person name="Anjard C."/>
            <person name="Babu M.M."/>
            <person name="Basu S."/>
            <person name="Bushmanova Y."/>
            <person name="van der Wel H."/>
            <person name="Katoh-Kurasawa M."/>
            <person name="Dinh C."/>
            <person name="Coutinho P.M."/>
            <person name="Saito T."/>
            <person name="Elias M."/>
            <person name="Schaap P."/>
            <person name="Kay R.R."/>
            <person name="Henrissat B."/>
            <person name="Eichinger L."/>
            <person name="Rivero F."/>
            <person name="Putnam N.H."/>
            <person name="West C.M."/>
            <person name="Loomis W.F."/>
            <person name="Chisholm R.L."/>
            <person name="Shaulsky G."/>
            <person name="Strassmann J.E."/>
            <person name="Queller D.C."/>
            <person name="Kuspa A."/>
            <person name="Grigoriev I.V."/>
        </authorList>
    </citation>
    <scope>NUCLEOTIDE SEQUENCE [LARGE SCALE GENOMIC DNA]</scope>
    <source>
        <strain evidence="5">QSDP1</strain>
    </source>
</reference>
<keyword evidence="1" id="KW-1015">Disulfide bond</keyword>
<feature type="transmembrane region" description="Helical" evidence="2">
    <location>
        <begin position="83"/>
        <end position="108"/>
    </location>
</feature>
<dbReference type="AlphaFoldDB" id="F0ZJG1"/>
<dbReference type="RefSeq" id="XP_003287568.1">
    <property type="nucleotide sequence ID" value="XM_003287520.1"/>
</dbReference>
<keyword evidence="5" id="KW-1185">Reference proteome</keyword>
<sequence length="135" mass="15337">MINKGNCSLIIDYCGHHGVCVDNSCQCLPFYSGSRCNTSYYVSLGKIGRVWDLFFIISFGLVLSNLLFLIINPFGKRELKNQIYLQLFGGFGIFFIFSSYLLVLVYWISLYHRSYGDGKNGIKSTTINPSARNFL</sequence>
<dbReference type="EMBL" id="GL871043">
    <property type="protein sequence ID" value="EGC35914.1"/>
    <property type="molecule type" value="Genomic_DNA"/>
</dbReference>
<feature type="domain" description="EGF-like" evidence="3">
    <location>
        <begin position="3"/>
        <end position="37"/>
    </location>
</feature>
<comment type="caution">
    <text evidence="1">Lacks conserved residue(s) required for the propagation of feature annotation.</text>
</comment>
<evidence type="ECO:0000256" key="1">
    <source>
        <dbReference type="PROSITE-ProRule" id="PRU00076"/>
    </source>
</evidence>
<gene>
    <name evidence="4" type="ORF">DICPUDRAFT_78404</name>
</gene>
<feature type="transmembrane region" description="Helical" evidence="2">
    <location>
        <begin position="53"/>
        <end position="71"/>
    </location>
</feature>
<dbReference type="OrthoDB" id="10648150at2759"/>
<protein>
    <recommendedName>
        <fullName evidence="3">EGF-like domain-containing protein</fullName>
    </recommendedName>
</protein>